<feature type="transmembrane region" description="Helical" evidence="1">
    <location>
        <begin position="52"/>
        <end position="69"/>
    </location>
</feature>
<evidence type="ECO:0000259" key="2">
    <source>
        <dbReference type="Pfam" id="PF01957"/>
    </source>
</evidence>
<proteinExistence type="predicted"/>
<dbReference type="Pfam" id="PF01957">
    <property type="entry name" value="NfeD"/>
    <property type="match status" value="1"/>
</dbReference>
<organism evidence="3 4">
    <name type="scientific">Variovorax ureilyticus</name>
    <dbReference type="NCBI Taxonomy" id="1836198"/>
    <lineage>
        <taxon>Bacteria</taxon>
        <taxon>Pseudomonadati</taxon>
        <taxon>Pseudomonadota</taxon>
        <taxon>Betaproteobacteria</taxon>
        <taxon>Burkholderiales</taxon>
        <taxon>Comamonadaceae</taxon>
        <taxon>Variovorax</taxon>
    </lineage>
</organism>
<protein>
    <submittedName>
        <fullName evidence="3">NfeD family protein</fullName>
    </submittedName>
</protein>
<evidence type="ECO:0000313" key="3">
    <source>
        <dbReference type="EMBL" id="MEJ8809694.1"/>
    </source>
</evidence>
<reference evidence="3 4" key="1">
    <citation type="submission" date="2024-03" db="EMBL/GenBank/DDBJ databases">
        <title>Novel species of the genus Variovorax.</title>
        <authorList>
            <person name="Liu Q."/>
            <person name="Xin Y.-H."/>
        </authorList>
    </citation>
    <scope>NUCLEOTIDE SEQUENCE [LARGE SCALE GENOMIC DNA]</scope>
    <source>
        <strain evidence="3 4">KACC 18899</strain>
    </source>
</reference>
<evidence type="ECO:0000313" key="4">
    <source>
        <dbReference type="Proteomes" id="UP001365846"/>
    </source>
</evidence>
<dbReference type="EMBL" id="JBBKZU010000001">
    <property type="protein sequence ID" value="MEJ8809694.1"/>
    <property type="molecule type" value="Genomic_DNA"/>
</dbReference>
<keyword evidence="4" id="KW-1185">Reference proteome</keyword>
<dbReference type="RefSeq" id="WP_340355027.1">
    <property type="nucleotide sequence ID" value="NZ_JBBKZU010000001.1"/>
</dbReference>
<evidence type="ECO:0000256" key="1">
    <source>
        <dbReference type="SAM" id="Phobius"/>
    </source>
</evidence>
<gene>
    <name evidence="3" type="ORF">WKW77_01345</name>
</gene>
<keyword evidence="1" id="KW-0472">Membrane</keyword>
<comment type="caution">
    <text evidence="3">The sequence shown here is derived from an EMBL/GenBank/DDBJ whole genome shotgun (WGS) entry which is preliminary data.</text>
</comment>
<feature type="transmembrane region" description="Helical" evidence="1">
    <location>
        <begin position="7"/>
        <end position="40"/>
    </location>
</feature>
<sequence length="143" mass="14916">MASSTVWWLMTGAAIVLELISGTGTVYLLLIGGGFAAAAVSTHLGASLGTQFIVAAVVSVSAVIVWHAIRRRRPPGPPVSANPDVNLDIGEHVQVDAWNADGTALVRYRGTQWTAVARAGDVPAAGQHRVVEVVGSRLVVEKL</sequence>
<feature type="domain" description="NfeD-like C-terminal" evidence="2">
    <location>
        <begin position="86"/>
        <end position="142"/>
    </location>
</feature>
<accession>A0ABU8V7R7</accession>
<keyword evidence="1" id="KW-1133">Transmembrane helix</keyword>
<keyword evidence="1" id="KW-0812">Transmembrane</keyword>
<name>A0ABU8V7R7_9BURK</name>
<dbReference type="Proteomes" id="UP001365846">
    <property type="component" value="Unassembled WGS sequence"/>
</dbReference>
<dbReference type="InterPro" id="IPR002810">
    <property type="entry name" value="NfeD-like_C"/>
</dbReference>